<keyword evidence="2" id="KW-1185">Reference proteome</keyword>
<dbReference type="Proteomes" id="UP001162483">
    <property type="component" value="Unassembled WGS sequence"/>
</dbReference>
<protein>
    <submittedName>
        <fullName evidence="1">Uncharacterized protein</fullName>
    </submittedName>
</protein>
<feature type="non-terminal residue" evidence="1">
    <location>
        <position position="1"/>
    </location>
</feature>
<gene>
    <name evidence="1" type="ORF">SPARVUS_LOCUS1575832</name>
</gene>
<accession>A0ABN9ATE3</accession>
<evidence type="ECO:0000313" key="1">
    <source>
        <dbReference type="EMBL" id="CAI9539297.1"/>
    </source>
</evidence>
<dbReference type="EMBL" id="CATNWA010001164">
    <property type="protein sequence ID" value="CAI9539297.1"/>
    <property type="molecule type" value="Genomic_DNA"/>
</dbReference>
<name>A0ABN9ATE3_9NEOB</name>
<proteinExistence type="predicted"/>
<comment type="caution">
    <text evidence="1">The sequence shown here is derived from an EMBL/GenBank/DDBJ whole genome shotgun (WGS) entry which is preliminary data.</text>
</comment>
<evidence type="ECO:0000313" key="2">
    <source>
        <dbReference type="Proteomes" id="UP001162483"/>
    </source>
</evidence>
<sequence>FHYRPICIPSLDLTQTDQIPPGCGIGLVDLGYAPVKRHQVFLRVRESCD</sequence>
<organism evidence="1 2">
    <name type="scientific">Staurois parvus</name>
    <dbReference type="NCBI Taxonomy" id="386267"/>
    <lineage>
        <taxon>Eukaryota</taxon>
        <taxon>Metazoa</taxon>
        <taxon>Chordata</taxon>
        <taxon>Craniata</taxon>
        <taxon>Vertebrata</taxon>
        <taxon>Euteleostomi</taxon>
        <taxon>Amphibia</taxon>
        <taxon>Batrachia</taxon>
        <taxon>Anura</taxon>
        <taxon>Neobatrachia</taxon>
        <taxon>Ranoidea</taxon>
        <taxon>Ranidae</taxon>
        <taxon>Staurois</taxon>
    </lineage>
</organism>
<reference evidence="1" key="1">
    <citation type="submission" date="2023-05" db="EMBL/GenBank/DDBJ databases">
        <authorList>
            <person name="Stuckert A."/>
        </authorList>
    </citation>
    <scope>NUCLEOTIDE SEQUENCE</scope>
</reference>